<keyword evidence="7" id="KW-0862">Zinc</keyword>
<keyword evidence="4" id="KW-0677">Repeat</keyword>
<evidence type="ECO:0000256" key="3">
    <source>
        <dbReference type="ARBA" id="ARBA00022723"/>
    </source>
</evidence>
<evidence type="ECO:0000256" key="7">
    <source>
        <dbReference type="ARBA" id="ARBA00022833"/>
    </source>
</evidence>
<evidence type="ECO:0000313" key="11">
    <source>
        <dbReference type="Proteomes" id="UP001642520"/>
    </source>
</evidence>
<evidence type="ECO:0000256" key="8">
    <source>
        <dbReference type="SAM" id="Coils"/>
    </source>
</evidence>
<keyword evidence="11" id="KW-1185">Reference proteome</keyword>
<dbReference type="InterPro" id="IPR044066">
    <property type="entry name" value="TRIAD_supradom"/>
</dbReference>
<dbReference type="Proteomes" id="UP001642520">
    <property type="component" value="Unassembled WGS sequence"/>
</dbReference>
<dbReference type="SUPFAM" id="SSF57850">
    <property type="entry name" value="RING/U-box"/>
    <property type="match status" value="1"/>
</dbReference>
<keyword evidence="5" id="KW-0863">Zinc-finger</keyword>
<dbReference type="EMBL" id="CAXAJV020001286">
    <property type="protein sequence ID" value="CAL7935833.1"/>
    <property type="molecule type" value="Genomic_DNA"/>
</dbReference>
<comment type="caution">
    <text evidence="10">The sequence shown here is derived from an EMBL/GenBank/DDBJ whole genome shotgun (WGS) entry which is preliminary data.</text>
</comment>
<keyword evidence="3" id="KW-0479">Metal-binding</keyword>
<evidence type="ECO:0000259" key="9">
    <source>
        <dbReference type="PROSITE" id="PS51873"/>
    </source>
</evidence>
<feature type="domain" description="RING-type" evidence="9">
    <location>
        <begin position="902"/>
        <end position="1109"/>
    </location>
</feature>
<organism evidence="10 11">
    <name type="scientific">Xylocopa violacea</name>
    <name type="common">Violet carpenter bee</name>
    <name type="synonym">Apis violacea</name>
    <dbReference type="NCBI Taxonomy" id="135666"/>
    <lineage>
        <taxon>Eukaryota</taxon>
        <taxon>Metazoa</taxon>
        <taxon>Ecdysozoa</taxon>
        <taxon>Arthropoda</taxon>
        <taxon>Hexapoda</taxon>
        <taxon>Insecta</taxon>
        <taxon>Pterygota</taxon>
        <taxon>Neoptera</taxon>
        <taxon>Endopterygota</taxon>
        <taxon>Hymenoptera</taxon>
        <taxon>Apocrita</taxon>
        <taxon>Aculeata</taxon>
        <taxon>Apoidea</taxon>
        <taxon>Anthophila</taxon>
        <taxon>Apidae</taxon>
        <taxon>Xylocopa</taxon>
        <taxon>Xylocopa</taxon>
    </lineage>
</organism>
<dbReference type="PANTHER" id="PTHR22770:SF47">
    <property type="entry name" value="E3 UBIQUITIN-PROTEIN LIGASE RNF216"/>
    <property type="match status" value="1"/>
</dbReference>
<evidence type="ECO:0000256" key="1">
    <source>
        <dbReference type="ARBA" id="ARBA00004906"/>
    </source>
</evidence>
<evidence type="ECO:0000256" key="2">
    <source>
        <dbReference type="ARBA" id="ARBA00022679"/>
    </source>
</evidence>
<dbReference type="Pfam" id="PF26200">
    <property type="entry name" value="Rcat_RNF216"/>
    <property type="match status" value="1"/>
</dbReference>
<dbReference type="PROSITE" id="PS51873">
    <property type="entry name" value="TRIAD"/>
    <property type="match status" value="1"/>
</dbReference>
<dbReference type="Gene3D" id="1.20.120.1750">
    <property type="match status" value="1"/>
</dbReference>
<proteinExistence type="predicted"/>
<keyword evidence="2" id="KW-0808">Transferase</keyword>
<accession>A0ABP1N4D7</accession>
<keyword evidence="6" id="KW-0833">Ubl conjugation pathway</keyword>
<evidence type="ECO:0000256" key="5">
    <source>
        <dbReference type="ARBA" id="ARBA00022771"/>
    </source>
</evidence>
<evidence type="ECO:0000256" key="4">
    <source>
        <dbReference type="ARBA" id="ARBA00022737"/>
    </source>
</evidence>
<gene>
    <name evidence="10" type="ORF">XYLVIOL_LOCUS1841</name>
</gene>
<dbReference type="CDD" id="cd20353">
    <property type="entry name" value="Rcat_RBR_RNF216"/>
    <property type="match status" value="1"/>
</dbReference>
<dbReference type="InterPro" id="IPR047546">
    <property type="entry name" value="Rcat_RBR_RNF216"/>
</dbReference>
<reference evidence="10 11" key="1">
    <citation type="submission" date="2024-08" db="EMBL/GenBank/DDBJ databases">
        <authorList>
            <person name="Will J Nash"/>
            <person name="Angela Man"/>
            <person name="Seanna McTaggart"/>
            <person name="Kendall Baker"/>
            <person name="Tom Barker"/>
            <person name="Leah Catchpole"/>
            <person name="Alex Durrant"/>
            <person name="Karim Gharbi"/>
            <person name="Naomi Irish"/>
            <person name="Gemy Kaithakottil"/>
            <person name="Debby Ku"/>
            <person name="Aaliyah Providence"/>
            <person name="Felix Shaw"/>
            <person name="David Swarbreck"/>
            <person name="Chris Watkins"/>
            <person name="Ann M. McCartney"/>
            <person name="Giulio Formenti"/>
            <person name="Alice Mouton"/>
            <person name="Noel Vella"/>
            <person name="Bjorn M von Reumont"/>
            <person name="Adriana Vella"/>
            <person name="Wilfried Haerty"/>
        </authorList>
    </citation>
    <scope>NUCLEOTIDE SEQUENCE [LARGE SCALE GENOMIC DNA]</scope>
</reference>
<evidence type="ECO:0000256" key="6">
    <source>
        <dbReference type="ARBA" id="ARBA00022786"/>
    </source>
</evidence>
<keyword evidence="8" id="KW-0175">Coiled coil</keyword>
<name>A0ABP1N4D7_XYLVO</name>
<dbReference type="CDD" id="cd20339">
    <property type="entry name" value="BRcat_RBR_RNF216"/>
    <property type="match status" value="1"/>
</dbReference>
<dbReference type="PANTHER" id="PTHR22770">
    <property type="entry name" value="UBIQUITIN CONJUGATING ENZYME 7 INTERACTING PROTEIN-RELATED"/>
    <property type="match status" value="1"/>
</dbReference>
<comment type="pathway">
    <text evidence="1">Protein modification; protein ubiquitination.</text>
</comment>
<protein>
    <recommendedName>
        <fullName evidence="9">RING-type domain-containing protein</fullName>
    </recommendedName>
</protein>
<sequence>MKCKLGNETSLIQCKALIKSRIVTIFDKHLLMDKDVKQNDFQNHRTTLNALTKVGSSEVAISNESSNSRLNKETMDVEELNQNEFLFSYLSSNDSDTDLDNIQYESSGKMSKSESSSSINVEIDLYNDTFEDDCSYDAIDVGILEEHNSDPNNNLDSIQKSEKQSKSITLFPNDTYILKSAKSSNTSLSDYVDNFQANSLNAQVKKEAAQISTLLPKLKYEHVLNVLYKNRYAENRIELSLWDLLPKKRPLVKQKYTNNNPVRHRKVFVGDDLLAQQKDMVLLSGPSKSNVMNPTNRKNALRGKHKINTLSEDSKNSKAVQNIKNDIICPAKLIVDNKHSHQLQHVTSTNVSILTPSKLTYVTAKQYGNNINTEVSKIQKTSNSSSFGRNVFMQTSQDNNNNSEGKILENYMNYFNCMQNIKKQKLCGTLEHFGFSQRNMIREKCLKSQSMNKDILHFSRHRKKTVDSLHSNKSNTTTKVQSTLQNTLSHKSQCLNVTLPENCATIVAITDSNTLFQADLNTKLTSTTTINSSVSSTESVSDNKEIILNMLPSEIGLNDITNSNIDSVQDKSMIADYEISSKSINLPSTSNQVLSEPSTSTVNYPVQSVEQVIAGTKRKVITTGKKVLKDKTNTGSKAITSYPNIQQICEELLLLFPETNEDYIRQICREHWNRKGVSHHDLLEELIQLISKNTGPNLVDMCQENATQKDEKYTALLNIFPNADPMYMEKVVAQLNDPNMLEDYINTQWKNPTYLTKEEKLRKIQITEQQMQYTSKFNIKHFLEVFPDPFTHFKNPNRKCIFKFDALEFLKFHFNKLEVATVIDMYEQHNYNLTLTACALENIKSDRISNPSVSLWEKNLSNDIPLLQECAFVKHKKKIKEYQNKLRSQETKEFEILKKRNEFLECQCCYNNECMPSKCSTCDDGHIFCNSCIVKGTLVKLAQGDTRASCFLDCDGEFSLRTLQKVLTPTQFSAFMHKKQEAEVKAAGLEGLVSCPFCHFASVPPSEDKVFKCLNPECMKETCRLCKELNHVPLKCYEEKSDNARRFVEEKMTEALVRKCYNCDRPYIKVDGCNKITCTCGAIMCYLCDKKITGYDHFKSQGSTCSLWSNNDLINTATVHAVAKQVAKHIKEKNPNVNINEKDFLKGLQNTSDASAIPERVQKVIQFDT</sequence>
<evidence type="ECO:0000313" key="10">
    <source>
        <dbReference type="EMBL" id="CAL7935833.1"/>
    </source>
</evidence>
<dbReference type="InterPro" id="IPR051628">
    <property type="entry name" value="LUBAC_E3_Ligases"/>
</dbReference>
<feature type="coiled-coil region" evidence="8">
    <location>
        <begin position="872"/>
        <end position="907"/>
    </location>
</feature>
<dbReference type="InterPro" id="IPR047545">
    <property type="entry name" value="BRcat_RBR_RNF216"/>
</dbReference>